<reference evidence="3" key="1">
    <citation type="submission" date="2022-08" db="UniProtKB">
        <authorList>
            <consortium name="EnsemblMetazoa"/>
        </authorList>
    </citation>
    <scope>IDENTIFICATION</scope>
    <source>
        <strain evidence="3">EBRO</strain>
    </source>
</reference>
<dbReference type="AlphaFoldDB" id="A0A182IVZ8"/>
<evidence type="ECO:0000313" key="3">
    <source>
        <dbReference type="EnsemblMetazoa" id="AATE006538-PA.1"/>
    </source>
</evidence>
<dbReference type="EnsemblMetazoa" id="AATE006538-RA">
    <property type="protein sequence ID" value="AATE006538-PA.1"/>
    <property type="gene ID" value="AATE006538"/>
</dbReference>
<feature type="region of interest" description="Disordered" evidence="1">
    <location>
        <begin position="253"/>
        <end position="290"/>
    </location>
</feature>
<evidence type="ECO:0000256" key="1">
    <source>
        <dbReference type="SAM" id="MobiDB-lite"/>
    </source>
</evidence>
<feature type="region of interest" description="Disordered" evidence="1">
    <location>
        <begin position="66"/>
        <end position="130"/>
    </location>
</feature>
<keyword evidence="2" id="KW-0732">Signal</keyword>
<feature type="signal peptide" evidence="2">
    <location>
        <begin position="1"/>
        <end position="19"/>
    </location>
</feature>
<evidence type="ECO:0000256" key="2">
    <source>
        <dbReference type="SAM" id="SignalP"/>
    </source>
</evidence>
<feature type="chain" id="PRO_5043500965" evidence="2">
    <location>
        <begin position="20"/>
        <end position="370"/>
    </location>
</feature>
<sequence>MLRLTHVVVLVALGSVVVAGPAVRRDEVQINVVTLQDGEGTTPKPVTVESASTVPKVDPAVPVKLPVAADEQTSEPTTVKAPQEEQSSSTNPPEVSTTTTTTVVASSSVAPTTNGAPTIPAAPTTKPPRKTITFDQRQEGKYNIRADLENFVIVVVPSGSSSGASLLDFLTRSAQKKDAYHHHHHHHQTRKHNAANGKRKNTKAQYAGAPKKKVPQGLVTPEVIVLDESNQRSGQLAVEEFIEGRTPYKVDLSSSARSVDDEEVSEPQQQSGASFRFSVEPSSTVEARSSGRVRFPQVASEYAPLRSDVDMTQLQLQPDGDHYEDLAEQRQRPDGDLGGGWDELRLLGAEEQCGPDRKRDSYGVCQFVRP</sequence>
<accession>A0A182IVZ8</accession>
<feature type="compositionally biased region" description="Basic and acidic residues" evidence="1">
    <location>
        <begin position="319"/>
        <end position="335"/>
    </location>
</feature>
<proteinExistence type="predicted"/>
<organism evidence="3">
    <name type="scientific">Anopheles atroparvus</name>
    <name type="common">European mosquito</name>
    <dbReference type="NCBI Taxonomy" id="41427"/>
    <lineage>
        <taxon>Eukaryota</taxon>
        <taxon>Metazoa</taxon>
        <taxon>Ecdysozoa</taxon>
        <taxon>Arthropoda</taxon>
        <taxon>Hexapoda</taxon>
        <taxon>Insecta</taxon>
        <taxon>Pterygota</taxon>
        <taxon>Neoptera</taxon>
        <taxon>Endopterygota</taxon>
        <taxon>Diptera</taxon>
        <taxon>Nematocera</taxon>
        <taxon>Culicoidea</taxon>
        <taxon>Culicidae</taxon>
        <taxon>Anophelinae</taxon>
        <taxon>Anopheles</taxon>
    </lineage>
</organism>
<protein>
    <submittedName>
        <fullName evidence="3">Uncharacterized protein</fullName>
    </submittedName>
</protein>
<name>A0A182IVZ8_ANOAO</name>
<feature type="region of interest" description="Disordered" evidence="1">
    <location>
        <begin position="316"/>
        <end position="339"/>
    </location>
</feature>
<dbReference type="VEuPathDB" id="VectorBase:AATE006538"/>
<feature type="region of interest" description="Disordered" evidence="1">
    <location>
        <begin position="177"/>
        <end position="213"/>
    </location>
</feature>
<feature type="compositionally biased region" description="Low complexity" evidence="1">
    <location>
        <begin position="87"/>
        <end position="124"/>
    </location>
</feature>
<feature type="compositionally biased region" description="Basic residues" evidence="1">
    <location>
        <begin position="179"/>
        <end position="202"/>
    </location>
</feature>